<proteinExistence type="inferred from homology"/>
<dbReference type="NCBIfam" id="TIGR02426">
    <property type="entry name" value="protocat_pcaB"/>
    <property type="match status" value="1"/>
</dbReference>
<dbReference type="PANTHER" id="PTHR43172:SF2">
    <property type="entry name" value="ADENYLOSUCCINATE LYASE C-TERMINAL DOMAIN-CONTAINING PROTEIN"/>
    <property type="match status" value="1"/>
</dbReference>
<dbReference type="SUPFAM" id="SSF48557">
    <property type="entry name" value="L-aspartase-like"/>
    <property type="match status" value="1"/>
</dbReference>
<dbReference type="InterPro" id="IPR000362">
    <property type="entry name" value="Fumarate_lyase_fam"/>
</dbReference>
<evidence type="ECO:0000313" key="5">
    <source>
        <dbReference type="Proteomes" id="UP001501218"/>
    </source>
</evidence>
<dbReference type="Pfam" id="PF00206">
    <property type="entry name" value="Lyase_1"/>
    <property type="match status" value="1"/>
</dbReference>
<evidence type="ECO:0000256" key="2">
    <source>
        <dbReference type="ARBA" id="ARBA00034772"/>
    </source>
</evidence>
<dbReference type="SMART" id="SM00998">
    <property type="entry name" value="ADSL_C"/>
    <property type="match status" value="1"/>
</dbReference>
<keyword evidence="5" id="KW-1185">Reference proteome</keyword>
<evidence type="ECO:0000256" key="1">
    <source>
        <dbReference type="ARBA" id="ARBA00023239"/>
    </source>
</evidence>
<comment type="similarity">
    <text evidence="2">Belongs to the class-II fumarase/aspartase family.</text>
</comment>
<dbReference type="InterPro" id="IPR008948">
    <property type="entry name" value="L-Aspartase-like"/>
</dbReference>
<keyword evidence="1" id="KW-0456">Lyase</keyword>
<comment type="caution">
    <text evidence="4">The sequence shown here is derived from an EMBL/GenBank/DDBJ whole genome shotgun (WGS) entry which is preliminary data.</text>
</comment>
<feature type="domain" description="Adenylosuccinate lyase C-terminal" evidence="3">
    <location>
        <begin position="353"/>
        <end position="432"/>
    </location>
</feature>
<dbReference type="InterPro" id="IPR022761">
    <property type="entry name" value="Fumarate_lyase_N"/>
</dbReference>
<dbReference type="Gene3D" id="1.10.40.30">
    <property type="entry name" value="Fumarase/aspartase (C-terminal domain)"/>
    <property type="match status" value="1"/>
</dbReference>
<dbReference type="InterPro" id="IPR020557">
    <property type="entry name" value="Fumarate_lyase_CS"/>
</dbReference>
<dbReference type="PANTHER" id="PTHR43172">
    <property type="entry name" value="ADENYLOSUCCINATE LYASE"/>
    <property type="match status" value="1"/>
</dbReference>
<dbReference type="EMBL" id="BAAARA010000010">
    <property type="protein sequence ID" value="GAA2353526.1"/>
    <property type="molecule type" value="Genomic_DNA"/>
</dbReference>
<protein>
    <submittedName>
        <fullName evidence="4">3-carboxy-cis,cis-muconate cycloisomerase</fullName>
    </submittedName>
</protein>
<dbReference type="InterPro" id="IPR012789">
    <property type="entry name" value="Protocat_PcaB-like"/>
</dbReference>
<dbReference type="InterPro" id="IPR019468">
    <property type="entry name" value="AdenyloSucc_lyase_C"/>
</dbReference>
<dbReference type="CDD" id="cd01597">
    <property type="entry name" value="pCLME"/>
    <property type="match status" value="1"/>
</dbReference>
<gene>
    <name evidence="4" type="ORF">GCM10009854_34460</name>
</gene>
<dbReference type="Proteomes" id="UP001501218">
    <property type="component" value="Unassembled WGS sequence"/>
</dbReference>
<evidence type="ECO:0000259" key="3">
    <source>
        <dbReference type="SMART" id="SM00998"/>
    </source>
</evidence>
<dbReference type="PROSITE" id="PS00163">
    <property type="entry name" value="FUMARATE_LYASES"/>
    <property type="match status" value="1"/>
</dbReference>
<evidence type="ECO:0000313" key="4">
    <source>
        <dbReference type="EMBL" id="GAA2353526.1"/>
    </source>
</evidence>
<organism evidence="4 5">
    <name type="scientific">Saccharopolyspora halophila</name>
    <dbReference type="NCBI Taxonomy" id="405551"/>
    <lineage>
        <taxon>Bacteria</taxon>
        <taxon>Bacillati</taxon>
        <taxon>Actinomycetota</taxon>
        <taxon>Actinomycetes</taxon>
        <taxon>Pseudonocardiales</taxon>
        <taxon>Pseudonocardiaceae</taxon>
        <taxon>Saccharopolyspora</taxon>
    </lineage>
</organism>
<reference evidence="4 5" key="1">
    <citation type="journal article" date="2019" name="Int. J. Syst. Evol. Microbiol.">
        <title>The Global Catalogue of Microorganisms (GCM) 10K type strain sequencing project: providing services to taxonomists for standard genome sequencing and annotation.</title>
        <authorList>
            <consortium name="The Broad Institute Genomics Platform"/>
            <consortium name="The Broad Institute Genome Sequencing Center for Infectious Disease"/>
            <person name="Wu L."/>
            <person name="Ma J."/>
        </authorList>
    </citation>
    <scope>NUCLEOTIDE SEQUENCE [LARGE SCALE GENOMIC DNA]</scope>
    <source>
        <strain evidence="4 5">JCM 16221</strain>
    </source>
</reference>
<dbReference type="Gene3D" id="1.20.200.10">
    <property type="entry name" value="Fumarase/aspartase (Central domain)"/>
    <property type="match status" value="1"/>
</dbReference>
<accession>A0ABN3GJP2</accession>
<dbReference type="PRINTS" id="PR00145">
    <property type="entry name" value="ARGSUCLYASE"/>
</dbReference>
<sequence length="441" mass="46473">MFGSMFSTPQATARTGPDGWLQAMLDFEAALARAEADAGVVPREAADDIAARCRAELFDAESIAERAARSATPVIALVSDLGELVDPASRPFVHRGATSQDTIDTAAMLISREVLDLVLADLRAAAGECARLARQHRTTVLIARSLLQQAAPTTFGLRCAGWLTSLDESIAALERIRRERLAVQFGGAAGTLAPLSEKGPRVLTALADRLGLPEPVLPWHTDRTRIAELAGALGSAAGALGKIALDVQLHAQTEIGELTEGEPGGSSAMPHKQNPVSSVLISAATDRVPGLVSTLLAAMPQPYERAAGAWQSEWEPLGELLRLISAASAQARGMLADLRVHPDRMTANLELTGGLVLAENAAGKLMDELGRAGAQRLVAEMCERAVRNGTALRAELLAEPRVRAVLSADEVHAATDPGDYLGSAGDFLDRALAAHAEQEDR</sequence>
<dbReference type="PRINTS" id="PR00149">
    <property type="entry name" value="FUMRATELYASE"/>
</dbReference>
<dbReference type="RefSeq" id="WP_344133323.1">
    <property type="nucleotide sequence ID" value="NZ_BAAARA010000010.1"/>
</dbReference>
<dbReference type="Pfam" id="PF10397">
    <property type="entry name" value="ADSL_C"/>
    <property type="match status" value="1"/>
</dbReference>
<name>A0ABN3GJP2_9PSEU</name>